<dbReference type="PANTHER" id="PTHR30046:SF0">
    <property type="entry name" value="FLAGELLAR M-RING PROTEIN"/>
    <property type="match status" value="1"/>
</dbReference>
<name>A0A7C4LM15_9PLAN</name>
<evidence type="ECO:0000313" key="6">
    <source>
        <dbReference type="EMBL" id="HGT39178.1"/>
    </source>
</evidence>
<dbReference type="AlphaFoldDB" id="A0A7C4LM15"/>
<dbReference type="PANTHER" id="PTHR30046">
    <property type="entry name" value="FLAGELLAR M-RING PROTEIN"/>
    <property type="match status" value="1"/>
</dbReference>
<dbReference type="Pfam" id="PF01514">
    <property type="entry name" value="YscJ_FliF"/>
    <property type="match status" value="1"/>
</dbReference>
<evidence type="ECO:0000256" key="4">
    <source>
        <dbReference type="SAM" id="Phobius"/>
    </source>
</evidence>
<dbReference type="EMBL" id="DSVQ01000012">
    <property type="protein sequence ID" value="HGT39178.1"/>
    <property type="molecule type" value="Genomic_DNA"/>
</dbReference>
<feature type="region of interest" description="Disordered" evidence="3">
    <location>
        <begin position="297"/>
        <end position="338"/>
    </location>
</feature>
<reference evidence="6" key="1">
    <citation type="journal article" date="2020" name="mSystems">
        <title>Genome- and Community-Level Interaction Insights into Carbon Utilization and Element Cycling Functions of Hydrothermarchaeota in Hydrothermal Sediment.</title>
        <authorList>
            <person name="Zhou Z."/>
            <person name="Liu Y."/>
            <person name="Xu W."/>
            <person name="Pan J."/>
            <person name="Luo Z.H."/>
            <person name="Li M."/>
        </authorList>
    </citation>
    <scope>NUCLEOTIDE SEQUENCE [LARGE SCALE GENOMIC DNA]</scope>
    <source>
        <strain evidence="6">SpSt-508</strain>
    </source>
</reference>
<gene>
    <name evidence="6" type="ORF">ENS64_07945</name>
</gene>
<organism evidence="6">
    <name type="scientific">Schlesneria paludicola</name>
    <dbReference type="NCBI Taxonomy" id="360056"/>
    <lineage>
        <taxon>Bacteria</taxon>
        <taxon>Pseudomonadati</taxon>
        <taxon>Planctomycetota</taxon>
        <taxon>Planctomycetia</taxon>
        <taxon>Planctomycetales</taxon>
        <taxon>Planctomycetaceae</taxon>
        <taxon>Schlesneria</taxon>
    </lineage>
</organism>
<proteinExistence type="predicted"/>
<comment type="caution">
    <text evidence="6">The sequence shown here is derived from an EMBL/GenBank/DDBJ whole genome shotgun (WGS) entry which is preliminary data.</text>
</comment>
<keyword evidence="4" id="KW-1133">Transmembrane helix</keyword>
<keyword evidence="2 4" id="KW-0472">Membrane</keyword>
<dbReference type="InterPro" id="IPR045851">
    <property type="entry name" value="AMP-bd_C_sf"/>
</dbReference>
<feature type="compositionally biased region" description="Polar residues" evidence="3">
    <location>
        <begin position="308"/>
        <end position="323"/>
    </location>
</feature>
<accession>A0A7C4LM15</accession>
<dbReference type="InterPro" id="IPR043427">
    <property type="entry name" value="YscJ/FliF"/>
</dbReference>
<evidence type="ECO:0000259" key="5">
    <source>
        <dbReference type="Pfam" id="PF01514"/>
    </source>
</evidence>
<evidence type="ECO:0000256" key="3">
    <source>
        <dbReference type="SAM" id="MobiDB-lite"/>
    </source>
</evidence>
<evidence type="ECO:0000256" key="1">
    <source>
        <dbReference type="ARBA" id="ARBA00004370"/>
    </source>
</evidence>
<dbReference type="InterPro" id="IPR006182">
    <property type="entry name" value="FliF_N_dom"/>
</dbReference>
<dbReference type="GO" id="GO:0016020">
    <property type="term" value="C:membrane"/>
    <property type="evidence" value="ECO:0007669"/>
    <property type="project" value="UniProtKB-SubCell"/>
</dbReference>
<protein>
    <recommendedName>
        <fullName evidence="5">Flagellar M-ring N-terminal domain-containing protein</fullName>
    </recommendedName>
</protein>
<feature type="transmembrane region" description="Helical" evidence="4">
    <location>
        <begin position="24"/>
        <end position="42"/>
    </location>
</feature>
<keyword evidence="4" id="KW-0812">Transmembrane</keyword>
<feature type="domain" description="Flagellar M-ring N-terminal" evidence="5">
    <location>
        <begin position="69"/>
        <end position="214"/>
    </location>
</feature>
<comment type="subcellular location">
    <subcellularLocation>
        <location evidence="1">Membrane</location>
    </subcellularLocation>
</comment>
<evidence type="ECO:0000256" key="2">
    <source>
        <dbReference type="ARBA" id="ARBA00023136"/>
    </source>
</evidence>
<sequence>MEVVQRTVQQFLELYRAMAPSQRATLIVVPLLLLGGFGWLLLQHRGTNYAALSYGKVFTSEELIAAEQALLQDGLRDFRREGQRLLAPAGQVDRYNAALMKFDALPADLGSQLLKQYESLGPFSTEKERQERKDALLLQELRRILRAVPEIENAHVAIASSGRRSWSQKPRVTATVSVKPRPGRELSARLVQSIRAAVASMVPDLHPSDVTVFDVLNGSSHTGDSAHEPFDSKLVQRIEEFRRKYERQIEEDLSYIPDVGVTVNVDVDNVKSSVSRNQKVDPKTVPLFTQETKLKDTLQQYVPRGEPGQTTNRPASLSSSSGLERTRQFTDDSSQSMNGVTFEVTEKELIAAMPKAVQVSVTIPRDYYRSVAEKRIAAKEPDATKTDVAAIEKEVIANVTKSVRALIPADSPANAVIVNSVDRIVPPTPPLTLTWNERLGDWLREWGPAAVLAVLAGWALLMLRRSTPPLPAPLAETARPGERNRAAAAGQEAGEEAVPARPPTRRELLQSLVRDNPEATATIISKWLQVAAK</sequence>
<dbReference type="Gene3D" id="3.30.300.30">
    <property type="match status" value="1"/>
</dbReference>